<sequence>MSIEFHGLRVDLGGRPVLTGVDLRIRPGRVTALIGPNGSGKSTLLRTVFGARRPTRGRVTIDGADVVRIPPRQLARTVAVMLQDAPSEFDLTVRETVMVGRAPHQAAFAPDRAVDRLAVDRALRTVGLQEHAERLLRQLSGGQRQRAMLARALAQDGRILVLDEPTNHLDITHQLEIMRLVGGLGITVVAALHDLALAADFCDDVAVLHEGRLRAFGPPSEILCAPLVREVFGVDPRPSTEDASGHRFLRFRPVAEPAPTRAPAHE</sequence>
<feature type="domain" description="ABC transporter" evidence="3">
    <location>
        <begin position="3"/>
        <end position="235"/>
    </location>
</feature>
<dbReference type="CDD" id="cd03214">
    <property type="entry name" value="ABC_Iron-Siderophores_B12_Hemin"/>
    <property type="match status" value="1"/>
</dbReference>
<protein>
    <submittedName>
        <fullName evidence="4">ABC transporter ATP-binding protein</fullName>
    </submittedName>
</protein>
<proteinExistence type="predicted"/>
<dbReference type="RefSeq" id="WP_344033490.1">
    <property type="nucleotide sequence ID" value="NZ_BAAAOB010000005.1"/>
</dbReference>
<dbReference type="PROSITE" id="PS00211">
    <property type="entry name" value="ABC_TRANSPORTER_1"/>
    <property type="match status" value="1"/>
</dbReference>
<dbReference type="PANTHER" id="PTHR42794:SF2">
    <property type="entry name" value="ABC TRANSPORTER ATP-BINDING PROTEIN"/>
    <property type="match status" value="1"/>
</dbReference>
<keyword evidence="2 4" id="KW-0067">ATP-binding</keyword>
<keyword evidence="1" id="KW-0547">Nucleotide-binding</keyword>
<evidence type="ECO:0000313" key="5">
    <source>
        <dbReference type="Proteomes" id="UP001500851"/>
    </source>
</evidence>
<dbReference type="PROSITE" id="PS50893">
    <property type="entry name" value="ABC_TRANSPORTER_2"/>
    <property type="match status" value="1"/>
</dbReference>
<comment type="caution">
    <text evidence="4">The sequence shown here is derived from an EMBL/GenBank/DDBJ whole genome shotgun (WGS) entry which is preliminary data.</text>
</comment>
<dbReference type="EMBL" id="BAAAOB010000005">
    <property type="protein sequence ID" value="GAA1799433.1"/>
    <property type="molecule type" value="Genomic_DNA"/>
</dbReference>
<dbReference type="PANTHER" id="PTHR42794">
    <property type="entry name" value="HEMIN IMPORT ATP-BINDING PROTEIN HMUV"/>
    <property type="match status" value="1"/>
</dbReference>
<gene>
    <name evidence="4" type="ORF">GCM10009768_30570</name>
</gene>
<dbReference type="InterPro" id="IPR003439">
    <property type="entry name" value="ABC_transporter-like_ATP-bd"/>
</dbReference>
<evidence type="ECO:0000259" key="3">
    <source>
        <dbReference type="PROSITE" id="PS50893"/>
    </source>
</evidence>
<evidence type="ECO:0000256" key="2">
    <source>
        <dbReference type="ARBA" id="ARBA00022840"/>
    </source>
</evidence>
<evidence type="ECO:0000313" key="4">
    <source>
        <dbReference type="EMBL" id="GAA1799433.1"/>
    </source>
</evidence>
<dbReference type="SUPFAM" id="SSF52540">
    <property type="entry name" value="P-loop containing nucleoside triphosphate hydrolases"/>
    <property type="match status" value="1"/>
</dbReference>
<dbReference type="GO" id="GO:0005524">
    <property type="term" value="F:ATP binding"/>
    <property type="evidence" value="ECO:0007669"/>
    <property type="project" value="UniProtKB-KW"/>
</dbReference>
<dbReference type="InterPro" id="IPR003593">
    <property type="entry name" value="AAA+_ATPase"/>
</dbReference>
<dbReference type="InterPro" id="IPR027417">
    <property type="entry name" value="P-loop_NTPase"/>
</dbReference>
<dbReference type="InterPro" id="IPR017871">
    <property type="entry name" value="ABC_transporter-like_CS"/>
</dbReference>
<reference evidence="4 5" key="1">
    <citation type="journal article" date="2019" name="Int. J. Syst. Evol. Microbiol.">
        <title>The Global Catalogue of Microorganisms (GCM) 10K type strain sequencing project: providing services to taxonomists for standard genome sequencing and annotation.</title>
        <authorList>
            <consortium name="The Broad Institute Genomics Platform"/>
            <consortium name="The Broad Institute Genome Sequencing Center for Infectious Disease"/>
            <person name="Wu L."/>
            <person name="Ma J."/>
        </authorList>
    </citation>
    <scope>NUCLEOTIDE SEQUENCE [LARGE SCALE GENOMIC DNA]</scope>
    <source>
        <strain evidence="4 5">JCM 14736</strain>
    </source>
</reference>
<dbReference type="Gene3D" id="3.40.50.300">
    <property type="entry name" value="P-loop containing nucleotide triphosphate hydrolases"/>
    <property type="match status" value="1"/>
</dbReference>
<organism evidence="4 5">
    <name type="scientific">Leucobacter iarius</name>
    <dbReference type="NCBI Taxonomy" id="333963"/>
    <lineage>
        <taxon>Bacteria</taxon>
        <taxon>Bacillati</taxon>
        <taxon>Actinomycetota</taxon>
        <taxon>Actinomycetes</taxon>
        <taxon>Micrococcales</taxon>
        <taxon>Microbacteriaceae</taxon>
        <taxon>Leucobacter</taxon>
    </lineage>
</organism>
<accession>A0ABN2LTZ7</accession>
<keyword evidence="5" id="KW-1185">Reference proteome</keyword>
<dbReference type="Proteomes" id="UP001500851">
    <property type="component" value="Unassembled WGS sequence"/>
</dbReference>
<dbReference type="Pfam" id="PF00005">
    <property type="entry name" value="ABC_tran"/>
    <property type="match status" value="1"/>
</dbReference>
<dbReference type="SMART" id="SM00382">
    <property type="entry name" value="AAA"/>
    <property type="match status" value="1"/>
</dbReference>
<name>A0ABN2LTZ7_9MICO</name>
<evidence type="ECO:0000256" key="1">
    <source>
        <dbReference type="ARBA" id="ARBA00022741"/>
    </source>
</evidence>